<evidence type="ECO:0000313" key="1">
    <source>
        <dbReference type="EMBL" id="SOB53045.1"/>
    </source>
</evidence>
<comment type="caution">
    <text evidence="1">The sequence shown here is derived from an EMBL/GenBank/DDBJ whole genome shotgun (WGS) entry which is preliminary data.</text>
</comment>
<organism evidence="1 2">
    <name type="scientific">Pseudomonas lundensis</name>
    <dbReference type="NCBI Taxonomy" id="86185"/>
    <lineage>
        <taxon>Bacteria</taxon>
        <taxon>Pseudomonadati</taxon>
        <taxon>Pseudomonadota</taxon>
        <taxon>Gammaproteobacteria</taxon>
        <taxon>Pseudomonadales</taxon>
        <taxon>Pseudomonadaceae</taxon>
        <taxon>Pseudomonas</taxon>
    </lineage>
</organism>
<name>A0AAX2H9T0_9PSED</name>
<accession>A0AAX2H9T0</accession>
<dbReference type="GO" id="GO:0030430">
    <property type="term" value="C:host cell cytoplasm"/>
    <property type="evidence" value="ECO:0007669"/>
    <property type="project" value="InterPro"/>
</dbReference>
<proteinExistence type="predicted"/>
<dbReference type="EMBL" id="OBKZ01000020">
    <property type="protein sequence ID" value="SOB53045.1"/>
    <property type="molecule type" value="Genomic_DNA"/>
</dbReference>
<protein>
    <submittedName>
        <fullName evidence="1">Lambda-like phage minor tail protein L</fullName>
    </submittedName>
</protein>
<reference evidence="1 2" key="1">
    <citation type="submission" date="2017-08" db="EMBL/GenBank/DDBJ databases">
        <authorList>
            <person name="Chaillou S."/>
        </authorList>
    </citation>
    <scope>NUCLEOTIDE SEQUENCE [LARGE SCALE GENOMIC DNA]</scope>
    <source>
        <strain evidence="1 2">MFPA15A1205</strain>
    </source>
</reference>
<dbReference type="InterPro" id="IPR006487">
    <property type="entry name" value="Phage_lambda_L"/>
</dbReference>
<dbReference type="NCBIfam" id="TIGR01600">
    <property type="entry name" value="phage_tail_L"/>
    <property type="match status" value="1"/>
</dbReference>
<dbReference type="GO" id="GO:0046718">
    <property type="term" value="P:symbiont entry into host cell"/>
    <property type="evidence" value="ECO:0007669"/>
    <property type="project" value="InterPro"/>
</dbReference>
<dbReference type="Proteomes" id="UP000219564">
    <property type="component" value="Unassembled WGS sequence"/>
</dbReference>
<dbReference type="RefSeq" id="WP_097192125.1">
    <property type="nucleotide sequence ID" value="NZ_OBKZ01000020.1"/>
</dbReference>
<gene>
    <name evidence="1" type="ORF">PLUA15_270027</name>
</gene>
<dbReference type="Pfam" id="PF05100">
    <property type="entry name" value="Phage_tail_L"/>
    <property type="match status" value="1"/>
</dbReference>
<dbReference type="GO" id="GO:0051536">
    <property type="term" value="F:iron-sulfur cluster binding"/>
    <property type="evidence" value="ECO:0007669"/>
    <property type="project" value="InterPro"/>
</dbReference>
<evidence type="ECO:0000313" key="2">
    <source>
        <dbReference type="Proteomes" id="UP000219564"/>
    </source>
</evidence>
<dbReference type="AlphaFoldDB" id="A0AAX2H9T0"/>
<sequence length="232" mass="25610">MPLNTDVQLLEPGDAVRLYEIDATHLGGDVMRFHGHLQEGAIIWQGQVYEPMSIEAKGLDLNGDGRPALPTLTVGNAIAGIRGALSALCLHLDDLAGARVTVRETFRHYLDAVNFPDGNSQSSDQQRVMSWYIEQKTEEDELQLTFQLSSPADLQGIKVPTQQITSLCRWACMNRYRGEACGYMGSAMFAKDDHPTDDPSQDRCGGRWRSCKVRNNTARFGGAPGSSLIVRR</sequence>